<sequence>MIRFNVLCSVAIAIGLCVQPVVAGCPNGGTGIGFQQFCNINNPIEGPTCDQLYAVIAKDGTCNSNADKAVDNPSSSDLCGGGYTYGASVACQNGVPVTVNPPGEGITGPCREVPWTTINSGIAAVAKSEFFNRKSSLRGCSLVGQTTVDWQRAGLVN</sequence>
<gene>
    <name evidence="2" type="ORF">SISSUDRAFT_1037185</name>
</gene>
<keyword evidence="1" id="KW-0732">Signal</keyword>
<protein>
    <submittedName>
        <fullName evidence="2">Uncharacterized protein</fullName>
    </submittedName>
</protein>
<organism evidence="2 3">
    <name type="scientific">Sistotremastrum suecicum HHB10207 ss-3</name>
    <dbReference type="NCBI Taxonomy" id="1314776"/>
    <lineage>
        <taxon>Eukaryota</taxon>
        <taxon>Fungi</taxon>
        <taxon>Dikarya</taxon>
        <taxon>Basidiomycota</taxon>
        <taxon>Agaricomycotina</taxon>
        <taxon>Agaricomycetes</taxon>
        <taxon>Sistotremastrales</taxon>
        <taxon>Sistotremastraceae</taxon>
        <taxon>Sistotremastrum</taxon>
    </lineage>
</organism>
<name>A0A165YH44_9AGAM</name>
<proteinExistence type="predicted"/>
<feature type="signal peptide" evidence="1">
    <location>
        <begin position="1"/>
        <end position="23"/>
    </location>
</feature>
<dbReference type="EMBL" id="KV428255">
    <property type="protein sequence ID" value="KZT33245.1"/>
    <property type="molecule type" value="Genomic_DNA"/>
</dbReference>
<evidence type="ECO:0000313" key="3">
    <source>
        <dbReference type="Proteomes" id="UP000076798"/>
    </source>
</evidence>
<reference evidence="2 3" key="1">
    <citation type="journal article" date="2016" name="Mol. Biol. Evol.">
        <title>Comparative Genomics of Early-Diverging Mushroom-Forming Fungi Provides Insights into the Origins of Lignocellulose Decay Capabilities.</title>
        <authorList>
            <person name="Nagy L.G."/>
            <person name="Riley R."/>
            <person name="Tritt A."/>
            <person name="Adam C."/>
            <person name="Daum C."/>
            <person name="Floudas D."/>
            <person name="Sun H."/>
            <person name="Yadav J.S."/>
            <person name="Pangilinan J."/>
            <person name="Larsson K.H."/>
            <person name="Matsuura K."/>
            <person name="Barry K."/>
            <person name="Labutti K."/>
            <person name="Kuo R."/>
            <person name="Ohm R.A."/>
            <person name="Bhattacharya S.S."/>
            <person name="Shirouzu T."/>
            <person name="Yoshinaga Y."/>
            <person name="Martin F.M."/>
            <person name="Grigoriev I.V."/>
            <person name="Hibbett D.S."/>
        </authorList>
    </citation>
    <scope>NUCLEOTIDE SEQUENCE [LARGE SCALE GENOMIC DNA]</scope>
    <source>
        <strain evidence="2 3">HHB10207 ss-3</strain>
    </source>
</reference>
<evidence type="ECO:0000313" key="2">
    <source>
        <dbReference type="EMBL" id="KZT33245.1"/>
    </source>
</evidence>
<keyword evidence="3" id="KW-1185">Reference proteome</keyword>
<evidence type="ECO:0000256" key="1">
    <source>
        <dbReference type="SAM" id="SignalP"/>
    </source>
</evidence>
<dbReference type="AlphaFoldDB" id="A0A165YH44"/>
<feature type="chain" id="PRO_5007869362" evidence="1">
    <location>
        <begin position="24"/>
        <end position="157"/>
    </location>
</feature>
<dbReference type="OrthoDB" id="2831781at2759"/>
<dbReference type="Proteomes" id="UP000076798">
    <property type="component" value="Unassembled WGS sequence"/>
</dbReference>
<dbReference type="PROSITE" id="PS51257">
    <property type="entry name" value="PROKAR_LIPOPROTEIN"/>
    <property type="match status" value="1"/>
</dbReference>
<accession>A0A165YH44</accession>